<evidence type="ECO:0000256" key="5">
    <source>
        <dbReference type="ARBA" id="ARBA00022927"/>
    </source>
</evidence>
<evidence type="ECO:0000256" key="3">
    <source>
        <dbReference type="ARBA" id="ARBA00022475"/>
    </source>
</evidence>
<dbReference type="AlphaFoldDB" id="A0A246S2B2"/>
<evidence type="ECO:0000256" key="8">
    <source>
        <dbReference type="ARBA" id="ARBA00023136"/>
    </source>
</evidence>
<evidence type="ECO:0000256" key="11">
    <source>
        <dbReference type="SAM" id="MobiDB-lite"/>
    </source>
</evidence>
<comment type="subunit">
    <text evidence="9">The Tat system comprises two distinct complexes: a TatABC complex, containing multiple copies of TatA, TatB and TatC subunits, and a separate TatA complex, containing only TatA subunits. Substrates initially bind to the TatABC complex, which probably triggers association of the separate TatA complex to form the active translocon.</text>
</comment>
<dbReference type="InterPro" id="IPR003369">
    <property type="entry name" value="TatA/B/E"/>
</dbReference>
<keyword evidence="8 9" id="KW-0472">Membrane</keyword>
<feature type="coiled-coil region" evidence="10">
    <location>
        <begin position="49"/>
        <end position="80"/>
    </location>
</feature>
<organism evidence="13 14">
    <name type="scientific">Halomonas campaniensis</name>
    <dbReference type="NCBI Taxonomy" id="213554"/>
    <lineage>
        <taxon>Bacteria</taxon>
        <taxon>Pseudomonadati</taxon>
        <taxon>Pseudomonadota</taxon>
        <taxon>Gammaproteobacteria</taxon>
        <taxon>Oceanospirillales</taxon>
        <taxon>Halomonadaceae</taxon>
        <taxon>Halomonas</taxon>
    </lineage>
</organism>
<dbReference type="GO" id="GO:0008320">
    <property type="term" value="F:protein transmembrane transporter activity"/>
    <property type="evidence" value="ECO:0007669"/>
    <property type="project" value="UniProtKB-UniRule"/>
</dbReference>
<dbReference type="STRING" id="213554.FF32_02555"/>
<accession>A0A246S2B2</accession>
<evidence type="ECO:0000256" key="4">
    <source>
        <dbReference type="ARBA" id="ARBA00022692"/>
    </source>
</evidence>
<keyword evidence="7 9" id="KW-0811">Translocation</keyword>
<keyword evidence="14" id="KW-1185">Reference proteome</keyword>
<feature type="compositionally biased region" description="Basic and acidic residues" evidence="11">
    <location>
        <begin position="162"/>
        <end position="171"/>
    </location>
</feature>
<keyword evidence="5 9" id="KW-0653">Protein transport</keyword>
<sequence length="171" mass="18564">MLDIGFLELMLIGIVGLLVLGPERLPRAARTTGMWIGKIKRTVSGMQREISAQLEAEELRQKLNEQQKKLDDSLKKAKLDVESIADTPARSDAVQPNTPPTQAAQSETEQRVAKASSRLDDALQTVREETPPSSSAPAASAAPSRQAEPEAADPESTALNKAESEKDRNHQ</sequence>
<keyword evidence="3 9" id="KW-1003">Cell membrane</keyword>
<dbReference type="PANTHER" id="PTHR33162">
    <property type="entry name" value="SEC-INDEPENDENT PROTEIN TRANSLOCASE PROTEIN TATA, CHLOROPLASTIC"/>
    <property type="match status" value="1"/>
</dbReference>
<evidence type="ECO:0000256" key="1">
    <source>
        <dbReference type="ARBA" id="ARBA00004167"/>
    </source>
</evidence>
<feature type="region of interest" description="Disordered" evidence="11">
    <location>
        <begin position="81"/>
        <end position="171"/>
    </location>
</feature>
<dbReference type="NCBIfam" id="TIGR01410">
    <property type="entry name" value="tatB"/>
    <property type="match status" value="1"/>
</dbReference>
<dbReference type="EMBL" id="JPUA01000016">
    <property type="protein sequence ID" value="OWV30559.1"/>
    <property type="molecule type" value="Genomic_DNA"/>
</dbReference>
<dbReference type="GO" id="GO:0043953">
    <property type="term" value="P:protein transport by the Tat complex"/>
    <property type="evidence" value="ECO:0007669"/>
    <property type="project" value="UniProtKB-UniRule"/>
</dbReference>
<evidence type="ECO:0000313" key="14">
    <source>
        <dbReference type="Proteomes" id="UP000197334"/>
    </source>
</evidence>
<name>A0A246S2B2_9GAMM</name>
<protein>
    <recommendedName>
        <fullName evidence="9">Sec-independent protein translocase protein TatB</fullName>
    </recommendedName>
</protein>
<evidence type="ECO:0000256" key="2">
    <source>
        <dbReference type="ARBA" id="ARBA00022448"/>
    </source>
</evidence>
<dbReference type="HAMAP" id="MF_00237">
    <property type="entry name" value="TatB"/>
    <property type="match status" value="1"/>
</dbReference>
<feature type="compositionally biased region" description="Basic and acidic residues" evidence="11">
    <location>
        <begin position="108"/>
        <end position="130"/>
    </location>
</feature>
<feature type="compositionally biased region" description="Low complexity" evidence="11">
    <location>
        <begin position="131"/>
        <end position="146"/>
    </location>
</feature>
<evidence type="ECO:0000313" key="13">
    <source>
        <dbReference type="EMBL" id="OWV30559.1"/>
    </source>
</evidence>
<feature type="compositionally biased region" description="Polar residues" evidence="11">
    <location>
        <begin position="94"/>
        <end position="107"/>
    </location>
</feature>
<dbReference type="OrthoDB" id="9816005at2"/>
<evidence type="ECO:0000256" key="9">
    <source>
        <dbReference type="HAMAP-Rule" id="MF_00237"/>
    </source>
</evidence>
<evidence type="ECO:0000256" key="6">
    <source>
        <dbReference type="ARBA" id="ARBA00022989"/>
    </source>
</evidence>
<evidence type="ECO:0000256" key="10">
    <source>
        <dbReference type="SAM" id="Coils"/>
    </source>
</evidence>
<keyword evidence="4 9" id="KW-0812">Transmembrane</keyword>
<keyword evidence="10" id="KW-0175">Coiled coil</keyword>
<evidence type="ECO:0000256" key="7">
    <source>
        <dbReference type="ARBA" id="ARBA00023010"/>
    </source>
</evidence>
<dbReference type="RefSeq" id="WP_088699359.1">
    <property type="nucleotide sequence ID" value="NZ_JPUA01000016.1"/>
</dbReference>
<keyword evidence="6 9" id="KW-1133">Transmembrane helix</keyword>
<comment type="function">
    <text evidence="9">Part of the twin-arginine translocation (Tat) system that transports large folded proteins containing a characteristic twin-arginine motif in their signal peptide across membranes. Together with TatC, TatB is part of a receptor directly interacting with Tat signal peptides. TatB may form an oligomeric binding site that transiently accommodates folded Tat precursor proteins before their translocation.</text>
</comment>
<dbReference type="InterPro" id="IPR018448">
    <property type="entry name" value="TatB"/>
</dbReference>
<dbReference type="PANTHER" id="PTHR33162:SF1">
    <property type="entry name" value="SEC-INDEPENDENT PROTEIN TRANSLOCASE PROTEIN TATA, CHLOROPLASTIC"/>
    <property type="match status" value="1"/>
</dbReference>
<dbReference type="PRINTS" id="PR01506">
    <property type="entry name" value="TATBPROTEIN"/>
</dbReference>
<gene>
    <name evidence="9" type="primary">tatB</name>
    <name evidence="13" type="ORF">JI62_06330</name>
</gene>
<dbReference type="Pfam" id="PF02416">
    <property type="entry name" value="TatA_B_E"/>
    <property type="match status" value="1"/>
</dbReference>
<feature type="transmembrane region" description="Helical" evidence="12">
    <location>
        <begin position="6"/>
        <end position="25"/>
    </location>
</feature>
<comment type="subcellular location">
    <subcellularLocation>
        <location evidence="9">Cell membrane</location>
        <topology evidence="9">Single-pass membrane protein</topology>
    </subcellularLocation>
    <subcellularLocation>
        <location evidence="1">Membrane</location>
        <topology evidence="1">Single-pass membrane protein</topology>
    </subcellularLocation>
</comment>
<dbReference type="Gene3D" id="1.20.5.3310">
    <property type="match status" value="1"/>
</dbReference>
<comment type="similarity">
    <text evidence="9">Belongs to the TatB family.</text>
</comment>
<comment type="caution">
    <text evidence="13">The sequence shown here is derived from an EMBL/GenBank/DDBJ whole genome shotgun (WGS) entry which is preliminary data.</text>
</comment>
<reference evidence="13 14" key="1">
    <citation type="submission" date="2014-08" db="EMBL/GenBank/DDBJ databases">
        <title>Draft genome sequence of a novel L-asparaginase producing marine bacterium, Halomonas campaniensis.</title>
        <authorList>
            <person name="Sundarakrishnan B."/>
            <person name="Moushumi Priya A."/>
            <person name="Raman G."/>
            <person name="Sakthivel N."/>
            <person name="Park S."/>
            <person name="Jayachandran S."/>
        </authorList>
    </citation>
    <scope>NUCLEOTIDE SEQUENCE [LARGE SCALE GENOMIC DNA]</scope>
    <source>
        <strain evidence="13 14">SK03</strain>
    </source>
</reference>
<proteinExistence type="inferred from homology"/>
<keyword evidence="2 9" id="KW-0813">Transport</keyword>
<dbReference type="Proteomes" id="UP000197334">
    <property type="component" value="Unassembled WGS sequence"/>
</dbReference>
<evidence type="ECO:0000256" key="12">
    <source>
        <dbReference type="SAM" id="Phobius"/>
    </source>
</evidence>
<dbReference type="GO" id="GO:0033281">
    <property type="term" value="C:TAT protein transport complex"/>
    <property type="evidence" value="ECO:0007669"/>
    <property type="project" value="UniProtKB-UniRule"/>
</dbReference>